<evidence type="ECO:0000256" key="12">
    <source>
        <dbReference type="ARBA" id="ARBA00023277"/>
    </source>
</evidence>
<dbReference type="NCBIfam" id="TIGR02152">
    <property type="entry name" value="D_ribokin_bact"/>
    <property type="match status" value="1"/>
</dbReference>
<feature type="binding site" evidence="13">
    <location>
        <begin position="40"/>
        <end position="44"/>
    </location>
    <ligand>
        <name>substrate</name>
    </ligand>
</feature>
<comment type="subcellular location">
    <subcellularLocation>
        <location evidence="13">Cytoplasm</location>
    </subcellularLocation>
</comment>
<feature type="binding site" evidence="13">
    <location>
        <position position="286"/>
    </location>
    <ligand>
        <name>K(+)</name>
        <dbReference type="ChEBI" id="CHEBI:29103"/>
    </ligand>
</feature>
<evidence type="ECO:0000256" key="3">
    <source>
        <dbReference type="ARBA" id="ARBA00016943"/>
    </source>
</evidence>
<dbReference type="InterPro" id="IPR029056">
    <property type="entry name" value="Ribokinase-like"/>
</dbReference>
<dbReference type="PRINTS" id="PR00990">
    <property type="entry name" value="RIBOKINASE"/>
</dbReference>
<dbReference type="InterPro" id="IPR011611">
    <property type="entry name" value="PfkB_dom"/>
</dbReference>
<comment type="similarity">
    <text evidence="1">Belongs to the carbohydrate kinase pfkB family.</text>
</comment>
<comment type="subunit">
    <text evidence="13">Homodimer.</text>
</comment>
<evidence type="ECO:0000256" key="10">
    <source>
        <dbReference type="ARBA" id="ARBA00022842"/>
    </source>
</evidence>
<dbReference type="UniPathway" id="UPA00916">
    <property type="reaction ID" value="UER00889"/>
</dbReference>
<evidence type="ECO:0000256" key="7">
    <source>
        <dbReference type="ARBA" id="ARBA00022741"/>
    </source>
</evidence>
<dbReference type="Gene3D" id="3.40.1190.20">
    <property type="match status" value="1"/>
</dbReference>
<evidence type="ECO:0000256" key="8">
    <source>
        <dbReference type="ARBA" id="ARBA00022777"/>
    </source>
</evidence>
<dbReference type="Proteomes" id="UP000229740">
    <property type="component" value="Unassembled WGS sequence"/>
</dbReference>
<comment type="catalytic activity">
    <reaction evidence="13">
        <text>D-ribose + ATP = D-ribose 5-phosphate + ADP + H(+)</text>
        <dbReference type="Rhea" id="RHEA:13697"/>
        <dbReference type="ChEBI" id="CHEBI:15378"/>
        <dbReference type="ChEBI" id="CHEBI:30616"/>
        <dbReference type="ChEBI" id="CHEBI:47013"/>
        <dbReference type="ChEBI" id="CHEBI:78346"/>
        <dbReference type="ChEBI" id="CHEBI:456216"/>
        <dbReference type="EC" id="2.7.1.15"/>
    </reaction>
</comment>
<feature type="binding site" evidence="13">
    <location>
        <position position="253"/>
    </location>
    <ligand>
        <name>substrate</name>
    </ligand>
</feature>
<keyword evidence="12 13" id="KW-0119">Carbohydrate metabolism</keyword>
<dbReference type="GO" id="GO:0004747">
    <property type="term" value="F:ribokinase activity"/>
    <property type="evidence" value="ECO:0007669"/>
    <property type="project" value="UniProtKB-UniRule"/>
</dbReference>
<dbReference type="GO" id="GO:0005829">
    <property type="term" value="C:cytosol"/>
    <property type="evidence" value="ECO:0007669"/>
    <property type="project" value="TreeGrafter"/>
</dbReference>
<dbReference type="CDD" id="cd01174">
    <property type="entry name" value="ribokinase"/>
    <property type="match status" value="1"/>
</dbReference>
<dbReference type="PANTHER" id="PTHR10584">
    <property type="entry name" value="SUGAR KINASE"/>
    <property type="match status" value="1"/>
</dbReference>
<comment type="pathway">
    <text evidence="13">Carbohydrate metabolism; D-ribose degradation; D-ribose 5-phosphate from beta-D-ribopyranose: step 2/2.</text>
</comment>
<feature type="binding site" evidence="13">
    <location>
        <begin position="12"/>
        <end position="14"/>
    </location>
    <ligand>
        <name>substrate</name>
    </ligand>
</feature>
<comment type="similarity">
    <text evidence="13">Belongs to the carbohydrate kinase PfkB family. Ribokinase subfamily.</text>
</comment>
<feature type="binding site" evidence="13">
    <location>
        <position position="249"/>
    </location>
    <ligand>
        <name>K(+)</name>
        <dbReference type="ChEBI" id="CHEBI:29103"/>
    </ligand>
</feature>
<feature type="binding site" evidence="13">
    <location>
        <position position="141"/>
    </location>
    <ligand>
        <name>substrate</name>
    </ligand>
</feature>
<dbReference type="EMBL" id="PDPS01000026">
    <property type="protein sequence ID" value="PID57628.1"/>
    <property type="molecule type" value="Genomic_DNA"/>
</dbReference>
<dbReference type="NCBIfam" id="NF008353">
    <property type="entry name" value="PRK11142.1"/>
    <property type="match status" value="1"/>
</dbReference>
<dbReference type="AlphaFoldDB" id="A0A2G6E778"/>
<evidence type="ECO:0000256" key="6">
    <source>
        <dbReference type="ARBA" id="ARBA00022723"/>
    </source>
</evidence>
<organism evidence="15 16">
    <name type="scientific">candidate division KSB3 bacterium</name>
    <dbReference type="NCBI Taxonomy" id="2044937"/>
    <lineage>
        <taxon>Bacteria</taxon>
        <taxon>candidate division KSB3</taxon>
    </lineage>
</organism>
<evidence type="ECO:0000256" key="13">
    <source>
        <dbReference type="HAMAP-Rule" id="MF_01987"/>
    </source>
</evidence>
<evidence type="ECO:0000256" key="9">
    <source>
        <dbReference type="ARBA" id="ARBA00022840"/>
    </source>
</evidence>
<feature type="binding site" evidence="13">
    <location>
        <position position="247"/>
    </location>
    <ligand>
        <name>K(+)</name>
        <dbReference type="ChEBI" id="CHEBI:29103"/>
    </ligand>
</feature>
<feature type="binding site" evidence="13">
    <location>
        <position position="185"/>
    </location>
    <ligand>
        <name>ATP</name>
        <dbReference type="ChEBI" id="CHEBI:30616"/>
    </ligand>
</feature>
<evidence type="ECO:0000256" key="11">
    <source>
        <dbReference type="ARBA" id="ARBA00022958"/>
    </source>
</evidence>
<dbReference type="SUPFAM" id="SSF53613">
    <property type="entry name" value="Ribokinase-like"/>
    <property type="match status" value="1"/>
</dbReference>
<evidence type="ECO:0000256" key="4">
    <source>
        <dbReference type="ARBA" id="ARBA00022490"/>
    </source>
</evidence>
<name>A0A2G6E778_9BACT</name>
<evidence type="ECO:0000313" key="16">
    <source>
        <dbReference type="Proteomes" id="UP000229740"/>
    </source>
</evidence>
<dbReference type="GO" id="GO:0005524">
    <property type="term" value="F:ATP binding"/>
    <property type="evidence" value="ECO:0007669"/>
    <property type="project" value="UniProtKB-UniRule"/>
</dbReference>
<keyword evidence="6 13" id="KW-0479">Metal-binding</keyword>
<keyword evidence="10 13" id="KW-0460">Magnesium</keyword>
<dbReference type="InterPro" id="IPR002173">
    <property type="entry name" value="Carboh/pur_kinase_PfkB_CS"/>
</dbReference>
<comment type="cofactor">
    <cofactor evidence="13">
        <name>Mg(2+)</name>
        <dbReference type="ChEBI" id="CHEBI:18420"/>
    </cofactor>
    <text evidence="13">Requires a divalent cation, most likely magnesium in vivo, as an electrophilic catalyst to aid phosphoryl group transfer. It is the chelate of the metal and the nucleotide that is the actual substrate.</text>
</comment>
<dbReference type="Pfam" id="PF00294">
    <property type="entry name" value="PfkB"/>
    <property type="match status" value="1"/>
</dbReference>
<comment type="activity regulation">
    <text evidence="13">Activated by a monovalent cation that binds near, but not in, the active site. The most likely occupant of the site in vivo is potassium. Ion binding induces a conformational change that may alter substrate affinity.</text>
</comment>
<keyword evidence="9 13" id="KW-0067">ATP-binding</keyword>
<keyword evidence="5 13" id="KW-0808">Transferase</keyword>
<keyword evidence="8 13" id="KW-0418">Kinase</keyword>
<keyword evidence="4 13" id="KW-0963">Cytoplasm</keyword>
<dbReference type="FunFam" id="3.40.1190.20:FF:000012">
    <property type="entry name" value="Ribokinase"/>
    <property type="match status" value="1"/>
</dbReference>
<sequence>MNKQITVVGSINMDLVIRVPRMPLPGETLAGGDFHVIPGGKGANQAVAAARLGGSVAMIGRVGGDDFGRRQQEGLRRDGIDLSRLSVDEDCATGIAMITVDESGQNSIIISPEANGRVSATQVEEAAEGICRANMLLCQLEVPIEAVTRAVDIAHAHQVAVALNPAPAARLDASLLEKVSYFIVNETEAEFYSDIQVTDRESAKRAAQKLQQSGIETVLVTLGEKGVLVAHNGEFFHEDALSVQAVDTTAAGDTFVGAFSVAMTAGRTLREAVMFASHAAALTVTRLGAQSSIPTYDEVAQFLKERQ</sequence>
<dbReference type="InterPro" id="IPR002139">
    <property type="entry name" value="Ribo/fructo_kinase"/>
</dbReference>
<evidence type="ECO:0000256" key="1">
    <source>
        <dbReference type="ARBA" id="ARBA00005380"/>
    </source>
</evidence>
<feature type="binding site" evidence="13">
    <location>
        <position position="283"/>
    </location>
    <ligand>
        <name>K(+)</name>
        <dbReference type="ChEBI" id="CHEBI:29103"/>
    </ligand>
</feature>
<comment type="caution">
    <text evidence="15">The sequence shown here is derived from an EMBL/GenBank/DDBJ whole genome shotgun (WGS) entry which is preliminary data.</text>
</comment>
<protein>
    <recommendedName>
        <fullName evidence="3 13">Ribokinase</fullName>
        <shortName evidence="13">RK</shortName>
        <ecNumber evidence="2 13">2.7.1.15</ecNumber>
    </recommendedName>
</protein>
<dbReference type="PROSITE" id="PS00584">
    <property type="entry name" value="PFKB_KINASES_2"/>
    <property type="match status" value="1"/>
</dbReference>
<dbReference type="InterPro" id="IPR011877">
    <property type="entry name" value="Ribokinase"/>
</dbReference>
<keyword evidence="7 13" id="KW-0547">Nucleotide-binding</keyword>
<evidence type="ECO:0000256" key="5">
    <source>
        <dbReference type="ARBA" id="ARBA00022679"/>
    </source>
</evidence>
<comment type="caution">
    <text evidence="13">Lacks conserved residue(s) required for the propagation of feature annotation.</text>
</comment>
<dbReference type="EC" id="2.7.1.15" evidence="2 13"/>
<reference evidence="15 16" key="1">
    <citation type="submission" date="2017-10" db="EMBL/GenBank/DDBJ databases">
        <title>Novel microbial diversity and functional potential in the marine mammal oral microbiome.</title>
        <authorList>
            <person name="Dudek N.K."/>
            <person name="Sun C.L."/>
            <person name="Burstein D."/>
            <person name="Kantor R.S."/>
            <person name="Aliaga Goltsman D.S."/>
            <person name="Bik E.M."/>
            <person name="Thomas B.C."/>
            <person name="Banfield J.F."/>
            <person name="Relman D.A."/>
        </authorList>
    </citation>
    <scope>NUCLEOTIDE SEQUENCE [LARGE SCALE GENOMIC DNA]</scope>
    <source>
        <strain evidence="15">DOLZORAL124_49_17</strain>
    </source>
</reference>
<feature type="domain" description="Carbohydrate kinase PfkB" evidence="14">
    <location>
        <begin position="3"/>
        <end position="295"/>
    </location>
</feature>
<feature type="binding site" evidence="13">
    <location>
        <position position="292"/>
    </location>
    <ligand>
        <name>K(+)</name>
        <dbReference type="ChEBI" id="CHEBI:29103"/>
    </ligand>
</feature>
<dbReference type="GO" id="GO:0046872">
    <property type="term" value="F:metal ion binding"/>
    <property type="evidence" value="ECO:0007669"/>
    <property type="project" value="UniProtKB-KW"/>
</dbReference>
<dbReference type="HAMAP" id="MF_01987">
    <property type="entry name" value="Ribokinase"/>
    <property type="match status" value="1"/>
</dbReference>
<feature type="binding site" evidence="13">
    <location>
        <begin position="252"/>
        <end position="253"/>
    </location>
    <ligand>
        <name>ATP</name>
        <dbReference type="ChEBI" id="CHEBI:30616"/>
    </ligand>
</feature>
<feature type="binding site" evidence="13">
    <location>
        <position position="288"/>
    </location>
    <ligand>
        <name>K(+)</name>
        <dbReference type="ChEBI" id="CHEBI:29103"/>
    </ligand>
</feature>
<dbReference type="GO" id="GO:0019303">
    <property type="term" value="P:D-ribose catabolic process"/>
    <property type="evidence" value="ECO:0007669"/>
    <property type="project" value="UniProtKB-UniRule"/>
</dbReference>
<evidence type="ECO:0000313" key="15">
    <source>
        <dbReference type="EMBL" id="PID57628.1"/>
    </source>
</evidence>
<dbReference type="PANTHER" id="PTHR10584:SF166">
    <property type="entry name" value="RIBOKINASE"/>
    <property type="match status" value="1"/>
</dbReference>
<proteinExistence type="inferred from homology"/>
<keyword evidence="11 13" id="KW-0630">Potassium</keyword>
<feature type="binding site" evidence="13">
    <location>
        <begin position="221"/>
        <end position="226"/>
    </location>
    <ligand>
        <name>ATP</name>
        <dbReference type="ChEBI" id="CHEBI:30616"/>
    </ligand>
</feature>
<feature type="active site" description="Proton acceptor" evidence="13">
    <location>
        <position position="253"/>
    </location>
</feature>
<comment type="function">
    <text evidence="13">Catalyzes the phosphorylation of ribose at O-5 in a reaction requiring ATP and magnesium. The resulting D-ribose-5-phosphate can then be used either for sythesis of nucleotides, histidine, and tryptophan, or as a component of the pentose phosphate pathway.</text>
</comment>
<accession>A0A2G6E778</accession>
<evidence type="ECO:0000256" key="2">
    <source>
        <dbReference type="ARBA" id="ARBA00012035"/>
    </source>
</evidence>
<evidence type="ECO:0000259" key="14">
    <source>
        <dbReference type="Pfam" id="PF00294"/>
    </source>
</evidence>
<gene>
    <name evidence="13 15" type="primary">rbsK</name>
    <name evidence="15" type="ORF">CSB45_06600</name>
</gene>